<dbReference type="GO" id="GO:0070652">
    <property type="term" value="C:HAUS complex"/>
    <property type="evidence" value="ECO:0007669"/>
    <property type="project" value="InterPro"/>
</dbReference>
<keyword evidence="6" id="KW-0498">Mitosis</keyword>
<dbReference type="EMBL" id="FJUY01000001">
    <property type="protein sequence ID" value="CZT15256.1"/>
    <property type="molecule type" value="Genomic_DNA"/>
</dbReference>
<evidence type="ECO:0000256" key="1">
    <source>
        <dbReference type="ARBA" id="ARBA00004186"/>
    </source>
</evidence>
<accession>A0A2D3UW35</accession>
<dbReference type="GO" id="GO:0005819">
    <property type="term" value="C:spindle"/>
    <property type="evidence" value="ECO:0007669"/>
    <property type="project" value="UniProtKB-SubCell"/>
</dbReference>
<evidence type="ECO:0000256" key="9">
    <source>
        <dbReference type="ARBA" id="ARBA00023306"/>
    </source>
</evidence>
<keyword evidence="9" id="KW-0131">Cell cycle</keyword>
<evidence type="ECO:0000256" key="3">
    <source>
        <dbReference type="ARBA" id="ARBA00022490"/>
    </source>
</evidence>
<evidence type="ECO:0008006" key="13">
    <source>
        <dbReference type="Google" id="ProtNLM"/>
    </source>
</evidence>
<protein>
    <recommendedName>
        <fullName evidence="13">HAUS augmin-like complex subunit 1</fullName>
    </recommendedName>
</protein>
<evidence type="ECO:0000256" key="8">
    <source>
        <dbReference type="ARBA" id="ARBA00023212"/>
    </source>
</evidence>
<dbReference type="GO" id="GO:0005829">
    <property type="term" value="C:cytosol"/>
    <property type="evidence" value="ECO:0007669"/>
    <property type="project" value="TreeGrafter"/>
</dbReference>
<keyword evidence="4" id="KW-0132">Cell division</keyword>
<keyword evidence="8" id="KW-0206">Cytoskeleton</keyword>
<evidence type="ECO:0000256" key="5">
    <source>
        <dbReference type="ARBA" id="ARBA00022701"/>
    </source>
</evidence>
<evidence type="ECO:0000256" key="7">
    <source>
        <dbReference type="ARBA" id="ARBA00023054"/>
    </source>
</evidence>
<dbReference type="AlphaFoldDB" id="A0A2D3UW35"/>
<proteinExistence type="inferred from homology"/>
<evidence type="ECO:0000256" key="6">
    <source>
        <dbReference type="ARBA" id="ARBA00022776"/>
    </source>
</evidence>
<feature type="coiled-coil region" evidence="10">
    <location>
        <begin position="231"/>
        <end position="292"/>
    </location>
</feature>
<dbReference type="GO" id="GO:0051301">
    <property type="term" value="P:cell division"/>
    <property type="evidence" value="ECO:0007669"/>
    <property type="project" value="UniProtKB-KW"/>
</dbReference>
<evidence type="ECO:0000256" key="2">
    <source>
        <dbReference type="ARBA" id="ARBA00005479"/>
    </source>
</evidence>
<gene>
    <name evidence="11" type="ORF">RCC_01122</name>
</gene>
<keyword evidence="3" id="KW-0963">Cytoplasm</keyword>
<reference evidence="11 12" key="1">
    <citation type="submission" date="2016-03" db="EMBL/GenBank/DDBJ databases">
        <authorList>
            <person name="Ploux O."/>
        </authorList>
    </citation>
    <scope>NUCLEOTIDE SEQUENCE [LARGE SCALE GENOMIC DNA]</scope>
    <source>
        <strain evidence="11 12">URUG2</strain>
    </source>
</reference>
<dbReference type="PANTHER" id="PTHR31570:SF1">
    <property type="entry name" value="HAUS AUGMIN-LIKE COMPLEX SUBUNIT 1"/>
    <property type="match status" value="1"/>
</dbReference>
<dbReference type="GO" id="GO:0051225">
    <property type="term" value="P:spindle assembly"/>
    <property type="evidence" value="ECO:0007669"/>
    <property type="project" value="InterPro"/>
</dbReference>
<evidence type="ECO:0000256" key="4">
    <source>
        <dbReference type="ARBA" id="ARBA00022618"/>
    </source>
</evidence>
<dbReference type="GeneID" id="35596425"/>
<comment type="similarity">
    <text evidence="2">Belongs to the HAUS1 family.</text>
</comment>
<dbReference type="GO" id="GO:0005874">
    <property type="term" value="C:microtubule"/>
    <property type="evidence" value="ECO:0007669"/>
    <property type="project" value="UniProtKB-KW"/>
</dbReference>
<dbReference type="RefSeq" id="XP_023622153.1">
    <property type="nucleotide sequence ID" value="XM_023766385.1"/>
</dbReference>
<dbReference type="OrthoDB" id="5372507at2759"/>
<organism evidence="11 12">
    <name type="scientific">Ramularia collo-cygni</name>
    <dbReference type="NCBI Taxonomy" id="112498"/>
    <lineage>
        <taxon>Eukaryota</taxon>
        <taxon>Fungi</taxon>
        <taxon>Dikarya</taxon>
        <taxon>Ascomycota</taxon>
        <taxon>Pezizomycotina</taxon>
        <taxon>Dothideomycetes</taxon>
        <taxon>Dothideomycetidae</taxon>
        <taxon>Mycosphaerellales</taxon>
        <taxon>Mycosphaerellaceae</taxon>
        <taxon>Ramularia</taxon>
    </lineage>
</organism>
<name>A0A2D3UW35_9PEZI</name>
<dbReference type="Proteomes" id="UP000225277">
    <property type="component" value="Unassembled WGS sequence"/>
</dbReference>
<keyword evidence="7 10" id="KW-0175">Coiled coil</keyword>
<evidence type="ECO:0000256" key="10">
    <source>
        <dbReference type="SAM" id="Coils"/>
    </source>
</evidence>
<evidence type="ECO:0000313" key="12">
    <source>
        <dbReference type="Proteomes" id="UP000225277"/>
    </source>
</evidence>
<dbReference type="Pfam" id="PF25762">
    <property type="entry name" value="HAUS1"/>
    <property type="match status" value="1"/>
</dbReference>
<dbReference type="PANTHER" id="PTHR31570">
    <property type="entry name" value="HAUS AUGMIN-LIKE COMPLEX SUBUNIT 1"/>
    <property type="match status" value="1"/>
</dbReference>
<dbReference type="InterPro" id="IPR026243">
    <property type="entry name" value="HAUS1"/>
</dbReference>
<sequence>MKPRRKDNNIAFDITMDDWTASALFSPSKARAQQAQAKDWNAVEAWLSKKYGSRVPTFERNEDTLQALLSLADLNESADEQRSQVEKIQRSALQTLSKRQDGVAGEILHAVLAESASDSNLDQLAEMSIALDCPNADVSTLGRDMVDLTSTEFELAQQVQRTDRQLAALKGEQARITQLLRHLKSEDFQAPADTVENTAEWARMSKQLKAKISEYEERLSTSRPVSRSNGVENLQRRLAEVDQQHELLASLEVELKAFQDLPADARSAKTTLEGARERLRRLTEKRDGLFESLADQ</sequence>
<keyword evidence="5" id="KW-0493">Microtubule</keyword>
<comment type="subcellular location">
    <subcellularLocation>
        <location evidence="1">Cytoplasm</location>
        <location evidence="1">Cytoskeleton</location>
        <location evidence="1">Spindle</location>
    </subcellularLocation>
</comment>
<keyword evidence="12" id="KW-1185">Reference proteome</keyword>
<evidence type="ECO:0000313" key="11">
    <source>
        <dbReference type="EMBL" id="CZT15256.1"/>
    </source>
</evidence>